<gene>
    <name evidence="7" type="ORF">IMCC3135_01485</name>
</gene>
<dbReference type="InterPro" id="IPR003593">
    <property type="entry name" value="AAA+_ATPase"/>
</dbReference>
<dbReference type="InterPro" id="IPR010222">
    <property type="entry name" value="RNA_helicase_HrpA"/>
</dbReference>
<evidence type="ECO:0000256" key="3">
    <source>
        <dbReference type="ARBA" id="ARBA00022806"/>
    </source>
</evidence>
<dbReference type="NCBIfam" id="TIGR01967">
    <property type="entry name" value="DEAH_box_HrpA"/>
    <property type="match status" value="1"/>
</dbReference>
<dbReference type="GO" id="GO:0005524">
    <property type="term" value="F:ATP binding"/>
    <property type="evidence" value="ECO:0007669"/>
    <property type="project" value="UniProtKB-KW"/>
</dbReference>
<evidence type="ECO:0008006" key="9">
    <source>
        <dbReference type="Google" id="ProtNLM"/>
    </source>
</evidence>
<keyword evidence="4" id="KW-0067">ATP-binding</keyword>
<dbReference type="FunFam" id="3.40.50.300:FF:000575">
    <property type="entry name" value="ATP-dependent helicase hrpA"/>
    <property type="match status" value="1"/>
</dbReference>
<dbReference type="Pfam" id="PF00271">
    <property type="entry name" value="Helicase_C"/>
    <property type="match status" value="1"/>
</dbReference>
<keyword evidence="3" id="KW-0347">Helicase</keyword>
<dbReference type="Pfam" id="PF07717">
    <property type="entry name" value="OB_NTP_bind"/>
    <property type="match status" value="1"/>
</dbReference>
<dbReference type="PROSITE" id="PS51192">
    <property type="entry name" value="HELICASE_ATP_BIND_1"/>
    <property type="match status" value="1"/>
</dbReference>
<dbReference type="RefSeq" id="WP_088915964.1">
    <property type="nucleotide sequence ID" value="NZ_CP018632.1"/>
</dbReference>
<dbReference type="NCBIfam" id="NF008348">
    <property type="entry name" value="PRK11131.1"/>
    <property type="match status" value="1"/>
</dbReference>
<evidence type="ECO:0000256" key="1">
    <source>
        <dbReference type="ARBA" id="ARBA00022741"/>
    </source>
</evidence>
<dbReference type="CDD" id="cd17989">
    <property type="entry name" value="DEXHc_HrpA"/>
    <property type="match status" value="1"/>
</dbReference>
<evidence type="ECO:0000313" key="8">
    <source>
        <dbReference type="Proteomes" id="UP000250079"/>
    </source>
</evidence>
<dbReference type="SMART" id="SM00847">
    <property type="entry name" value="HA2"/>
    <property type="match status" value="1"/>
</dbReference>
<dbReference type="PROSITE" id="PS51194">
    <property type="entry name" value="HELICASE_CTER"/>
    <property type="match status" value="1"/>
</dbReference>
<dbReference type="Pfam" id="PF21010">
    <property type="entry name" value="HA2_C"/>
    <property type="match status" value="1"/>
</dbReference>
<dbReference type="Gene3D" id="3.40.50.300">
    <property type="entry name" value="P-loop containing nucleotide triphosphate hydrolases"/>
    <property type="match status" value="2"/>
</dbReference>
<evidence type="ECO:0000256" key="2">
    <source>
        <dbReference type="ARBA" id="ARBA00022801"/>
    </source>
</evidence>
<dbReference type="CDD" id="cd18791">
    <property type="entry name" value="SF2_C_RHA"/>
    <property type="match status" value="1"/>
</dbReference>
<name>A0A2Z2NGK6_9GAMM</name>
<dbReference type="InterPro" id="IPR011545">
    <property type="entry name" value="DEAD/DEAH_box_helicase_dom"/>
</dbReference>
<dbReference type="SUPFAM" id="SSF52540">
    <property type="entry name" value="P-loop containing nucleoside triphosphate hydrolases"/>
    <property type="match status" value="1"/>
</dbReference>
<organism evidence="7 8">
    <name type="scientific">Granulosicoccus antarcticus IMCC3135</name>
    <dbReference type="NCBI Taxonomy" id="1192854"/>
    <lineage>
        <taxon>Bacteria</taxon>
        <taxon>Pseudomonadati</taxon>
        <taxon>Pseudomonadota</taxon>
        <taxon>Gammaproteobacteria</taxon>
        <taxon>Chromatiales</taxon>
        <taxon>Granulosicoccaceae</taxon>
        <taxon>Granulosicoccus</taxon>
    </lineage>
</organism>
<dbReference type="Pfam" id="PF00270">
    <property type="entry name" value="DEAD"/>
    <property type="match status" value="1"/>
</dbReference>
<evidence type="ECO:0000256" key="4">
    <source>
        <dbReference type="ARBA" id="ARBA00022840"/>
    </source>
</evidence>
<dbReference type="InterPro" id="IPR014001">
    <property type="entry name" value="Helicase_ATP-bd"/>
</dbReference>
<dbReference type="OrthoDB" id="9805617at2"/>
<dbReference type="EMBL" id="CP018632">
    <property type="protein sequence ID" value="ASJ70416.1"/>
    <property type="molecule type" value="Genomic_DNA"/>
</dbReference>
<dbReference type="Proteomes" id="UP000250079">
    <property type="component" value="Chromosome"/>
</dbReference>
<dbReference type="SMART" id="SM00490">
    <property type="entry name" value="HELICc"/>
    <property type="match status" value="1"/>
</dbReference>
<evidence type="ECO:0000259" key="5">
    <source>
        <dbReference type="PROSITE" id="PS51192"/>
    </source>
</evidence>
<dbReference type="SMART" id="SM00487">
    <property type="entry name" value="DEXDc"/>
    <property type="match status" value="1"/>
</dbReference>
<keyword evidence="2" id="KW-0378">Hydrolase</keyword>
<dbReference type="InterPro" id="IPR001650">
    <property type="entry name" value="Helicase_C-like"/>
</dbReference>
<proteinExistence type="predicted"/>
<sequence>MVVRPKRSEKEWHRLVDGCVLVDQHKLRRMVKKVATKATDDPETQRFEQRLAASTARRATRAQNLPTPVYPPELPVVEQREEILEAIKQHQVVILCGETGSGKTTQLPKICLEAGRGVAGLIGHTQPRRIAARTVAARIASELETSVGEAVGFKIRFSDQVSDRTYIKLMTDGILLAEIQNDPWLNQYDTLIIDEAHERSLNIDFLLGYLKNLLKRRPDLKLIITSATIDPERFAEHFDGAPIITAEGRAYPVELRYQPPEAESDSLDDIDMPTAITNACETLLKERHHDILVFLSGERDIREMADLLGKQSSHNRAFRGVDILPLFSRLSNAEQNRIFQSHTNPRIVLATNVAETSLTVPGIRAVVDPGYARLSRYSVRSKVQRLPIEKVSQASANQRMGRCGRVAPGVCIRLYSEEDFLSRAEFTEPEILRTNLASVILQMASMKLGRIDQFPFVEAPESKFVNDGYRTLQELAALDDNRQLTTLGKRLARLPIDPRLGRMLLASADEGCVSEVLTLVSGLSVQDPRERPFDKRQAADEQHAEFNHESSDYMAWLNLWNFVTVQKEALSNSQFRKMCRQRFLSALRIIEWMDVRRQLERLCKELDLKQSSGEAEQDNIHRALLTGLLANVAIKTEKQNYLGTRNRHLNIFPGSGLFKKGPKWIMAGEVAETSKLYARQIGAIQPEWIEALAAHLLQYSYRDAHWHRKKGTVNAWAQSTLYGLIINPKKGVNYANINPAESRQIFIREALVAGELNTKGDFHRYNQELLDEVTSLEEKSRRRDIVVDPEELVRFYDGIIPEDICTAASFEKWRHSFETQNPRGLFFAREQLLVDDAVDVSARDYPDQMEMGNMVLPLRYHFAPGEEDDGVTLICPVEVLNRVSGTRCEWLVPGMLEEKITLLIKSLPKSLRRNFVPAPDFAAAANAAMNPEEGSLPVTLSRHLQRMTGVQISHEDWDVQTLPKHLNMRFEVVGNSGQVLRSGRDLTALQAAYVGEVEETLLRFSDNSIERDEVSDWNFGDLPESVDIEKSGMTLQGFPALLAKGDTVGIKLFATQAAAMSAMPLGVRALYKQILRDEVRYLQRKLPNINVLSLRFTPFGNKQMLIDDIVNAALDQAFIDLDNLPRSRDSFLQQLETGRPLLIGIAAQLCDVLGQIFEQHRQVAKRLEGSISLSWIEPAVDIKDQIAQLISVGFVTRTGLQRLNRLPVYFQAMDKRLDAIDMAPDKDRRRRAELLPVWEAFKTLRPERDDDPAYRQAHSDLRWAFEELRVSLFAQDLRTREKVSVSRLENRVQDLAKWMPKL</sequence>
<dbReference type="Gene3D" id="1.20.120.1080">
    <property type="match status" value="1"/>
</dbReference>
<dbReference type="GO" id="GO:0003724">
    <property type="term" value="F:RNA helicase activity"/>
    <property type="evidence" value="ECO:0007669"/>
    <property type="project" value="InterPro"/>
</dbReference>
<dbReference type="KEGG" id="gai:IMCC3135_01485"/>
<dbReference type="Pfam" id="PF04408">
    <property type="entry name" value="WHD_HA2"/>
    <property type="match status" value="1"/>
</dbReference>
<evidence type="ECO:0000313" key="7">
    <source>
        <dbReference type="EMBL" id="ASJ70416.1"/>
    </source>
</evidence>
<feature type="domain" description="Helicase ATP-binding" evidence="5">
    <location>
        <begin position="84"/>
        <end position="247"/>
    </location>
</feature>
<dbReference type="GO" id="GO:0003723">
    <property type="term" value="F:RNA binding"/>
    <property type="evidence" value="ECO:0007669"/>
    <property type="project" value="TreeGrafter"/>
</dbReference>
<protein>
    <recommendedName>
        <fullName evidence="9">RNA helicase</fullName>
    </recommendedName>
</protein>
<accession>A0A2Z2NGK6</accession>
<dbReference type="InterPro" id="IPR011709">
    <property type="entry name" value="DEAD-box_helicase_OB_fold"/>
</dbReference>
<dbReference type="PANTHER" id="PTHR18934">
    <property type="entry name" value="ATP-DEPENDENT RNA HELICASE"/>
    <property type="match status" value="1"/>
</dbReference>
<dbReference type="PANTHER" id="PTHR18934:SF99">
    <property type="entry name" value="ATP-DEPENDENT RNA HELICASE DHX37-RELATED"/>
    <property type="match status" value="1"/>
</dbReference>
<keyword evidence="8" id="KW-1185">Reference proteome</keyword>
<feature type="domain" description="Helicase C-terminal" evidence="6">
    <location>
        <begin position="275"/>
        <end position="447"/>
    </location>
</feature>
<reference evidence="7 8" key="1">
    <citation type="submission" date="2016-12" db="EMBL/GenBank/DDBJ databases">
        <authorList>
            <person name="Song W.-J."/>
            <person name="Kurnit D.M."/>
        </authorList>
    </citation>
    <scope>NUCLEOTIDE SEQUENCE [LARGE SCALE GENOMIC DNA]</scope>
    <source>
        <strain evidence="7 8">IMCC3135</strain>
    </source>
</reference>
<dbReference type="GO" id="GO:0016787">
    <property type="term" value="F:hydrolase activity"/>
    <property type="evidence" value="ECO:0007669"/>
    <property type="project" value="UniProtKB-KW"/>
</dbReference>
<dbReference type="SMART" id="SM00382">
    <property type="entry name" value="AAA"/>
    <property type="match status" value="1"/>
</dbReference>
<dbReference type="Pfam" id="PF11898">
    <property type="entry name" value="DUF3418"/>
    <property type="match status" value="1"/>
</dbReference>
<dbReference type="InterPro" id="IPR007502">
    <property type="entry name" value="Helicase-assoc_dom"/>
</dbReference>
<keyword evidence="1" id="KW-0547">Nucleotide-binding</keyword>
<dbReference type="InterPro" id="IPR027417">
    <property type="entry name" value="P-loop_NTPase"/>
</dbReference>
<dbReference type="InterPro" id="IPR048333">
    <property type="entry name" value="HA2_WH"/>
</dbReference>
<dbReference type="FunFam" id="1.20.120.1080:FF:000005">
    <property type="entry name" value="ATP-dependent helicase HrpA"/>
    <property type="match status" value="1"/>
</dbReference>
<evidence type="ECO:0000259" key="6">
    <source>
        <dbReference type="PROSITE" id="PS51194"/>
    </source>
</evidence>
<dbReference type="InterPro" id="IPR024590">
    <property type="entry name" value="HrpA_C"/>
</dbReference>